<dbReference type="OrthoDB" id="9764363at2"/>
<feature type="domain" description="Peptidase S49" evidence="5">
    <location>
        <begin position="122"/>
        <end position="270"/>
    </location>
</feature>
<dbReference type="GO" id="GO:0008236">
    <property type="term" value="F:serine-type peptidase activity"/>
    <property type="evidence" value="ECO:0007669"/>
    <property type="project" value="UniProtKB-KW"/>
</dbReference>
<comment type="similarity">
    <text evidence="1">Belongs to the peptidase S49 family.</text>
</comment>
<protein>
    <submittedName>
        <fullName evidence="6">Signal peptide peptidase SppA</fullName>
    </submittedName>
</protein>
<evidence type="ECO:0000256" key="4">
    <source>
        <dbReference type="ARBA" id="ARBA00022825"/>
    </source>
</evidence>
<evidence type="ECO:0000313" key="7">
    <source>
        <dbReference type="Proteomes" id="UP000297453"/>
    </source>
</evidence>
<comment type="caution">
    <text evidence="6">The sequence shown here is derived from an EMBL/GenBank/DDBJ whole genome shotgun (WGS) entry which is preliminary data.</text>
</comment>
<sequence>MNFRYKGFFLLLFGILPFTHCISIIMAPQPLTVPQEKLVDGFVDTGKDKILIIPVEGEIFERKIPGNALTKDRDSLVSLVKIQLSLALKDPDIKAVILKIDSPGGSVTASDLIYHEILEFKKKKGIPVLALFMDVAASGAYYLSMATDHIQALPTTTTGSIGVIMFNINAKEALDKLGIKSMTIRSGPNKATGNPVEEFTPEQRKIYQDLIMENYERFLQIVKKGRPKLKESDVRRLADGRIYSVNQALQEGLVDSVGYFEDAIATATKLPGYRASRPGIIPKIIFYSYQRLGQENFYQIESNSLPANLLENVLPFKTSPDYRLHYLFSP</sequence>
<evidence type="ECO:0000256" key="3">
    <source>
        <dbReference type="ARBA" id="ARBA00022801"/>
    </source>
</evidence>
<dbReference type="Gene3D" id="6.20.330.10">
    <property type="match status" value="1"/>
</dbReference>
<evidence type="ECO:0000256" key="1">
    <source>
        <dbReference type="ARBA" id="ARBA00008683"/>
    </source>
</evidence>
<dbReference type="NCBIfam" id="TIGR00706">
    <property type="entry name" value="SppA_dom"/>
    <property type="match status" value="1"/>
</dbReference>
<dbReference type="GO" id="GO:0006508">
    <property type="term" value="P:proteolysis"/>
    <property type="evidence" value="ECO:0007669"/>
    <property type="project" value="UniProtKB-KW"/>
</dbReference>
<dbReference type="InterPro" id="IPR004635">
    <property type="entry name" value="Pept_S49_SppA"/>
</dbReference>
<dbReference type="Proteomes" id="UP000297453">
    <property type="component" value="Unassembled WGS sequence"/>
</dbReference>
<dbReference type="InterPro" id="IPR002142">
    <property type="entry name" value="Peptidase_S49"/>
</dbReference>
<keyword evidence="3" id="KW-0378">Hydrolase</keyword>
<evidence type="ECO:0000259" key="5">
    <source>
        <dbReference type="Pfam" id="PF01343"/>
    </source>
</evidence>
<dbReference type="Gene3D" id="3.90.226.10">
    <property type="entry name" value="2-enoyl-CoA Hydratase, Chain A, domain 1"/>
    <property type="match status" value="1"/>
</dbReference>
<dbReference type="PANTHER" id="PTHR42987:SF4">
    <property type="entry name" value="PROTEASE SOHB-RELATED"/>
    <property type="match status" value="1"/>
</dbReference>
<dbReference type="InterPro" id="IPR029045">
    <property type="entry name" value="ClpP/crotonase-like_dom_sf"/>
</dbReference>
<proteinExistence type="inferred from homology"/>
<dbReference type="Pfam" id="PF01343">
    <property type="entry name" value="Peptidase_S49"/>
    <property type="match status" value="1"/>
</dbReference>
<keyword evidence="2" id="KW-0645">Protease</keyword>
<dbReference type="AlphaFoldDB" id="A0A4R9FL34"/>
<evidence type="ECO:0000256" key="2">
    <source>
        <dbReference type="ARBA" id="ARBA00022670"/>
    </source>
</evidence>
<keyword evidence="7" id="KW-1185">Reference proteome</keyword>
<dbReference type="CDD" id="cd07023">
    <property type="entry name" value="S49_Sppa_N_C"/>
    <property type="match status" value="1"/>
</dbReference>
<reference evidence="6" key="1">
    <citation type="journal article" date="2019" name="PLoS Negl. Trop. Dis.">
        <title>Revisiting the worldwide diversity of Leptospira species in the environment.</title>
        <authorList>
            <person name="Vincent A.T."/>
            <person name="Schiettekatte O."/>
            <person name="Bourhy P."/>
            <person name="Veyrier F.J."/>
            <person name="Picardeau M."/>
        </authorList>
    </citation>
    <scope>NUCLEOTIDE SEQUENCE [LARGE SCALE GENOMIC DNA]</scope>
    <source>
        <strain evidence="6">SSS9</strain>
    </source>
</reference>
<gene>
    <name evidence="6" type="primary">sppA</name>
    <name evidence="6" type="ORF">EHO59_15380</name>
</gene>
<evidence type="ECO:0000313" key="6">
    <source>
        <dbReference type="EMBL" id="TGJ99257.1"/>
    </source>
</evidence>
<organism evidence="6 7">
    <name type="scientific">Leptospira semungkisensis</name>
    <dbReference type="NCBI Taxonomy" id="2484985"/>
    <lineage>
        <taxon>Bacteria</taxon>
        <taxon>Pseudomonadati</taxon>
        <taxon>Spirochaetota</taxon>
        <taxon>Spirochaetia</taxon>
        <taxon>Leptospirales</taxon>
        <taxon>Leptospiraceae</taxon>
        <taxon>Leptospira</taxon>
    </lineage>
</organism>
<dbReference type="RefSeq" id="WP_135589348.1">
    <property type="nucleotide sequence ID" value="NZ_RQEP01000019.1"/>
</dbReference>
<accession>A0A4R9FL34</accession>
<name>A0A4R9FL34_9LEPT</name>
<dbReference type="EMBL" id="RQEP01000019">
    <property type="protein sequence ID" value="TGJ99257.1"/>
    <property type="molecule type" value="Genomic_DNA"/>
</dbReference>
<dbReference type="SUPFAM" id="SSF52096">
    <property type="entry name" value="ClpP/crotonase"/>
    <property type="match status" value="1"/>
</dbReference>
<dbReference type="PANTHER" id="PTHR42987">
    <property type="entry name" value="PEPTIDASE S49"/>
    <property type="match status" value="1"/>
</dbReference>
<keyword evidence="4" id="KW-0720">Serine protease</keyword>
<dbReference type="InterPro" id="IPR047272">
    <property type="entry name" value="S49_SppA_C"/>
</dbReference>